<dbReference type="Pfam" id="PF00582">
    <property type="entry name" value="Usp"/>
    <property type="match status" value="2"/>
</dbReference>
<dbReference type="InterPro" id="IPR006016">
    <property type="entry name" value="UspA"/>
</dbReference>
<sequence>MGDLRLYGIDPGPVTMKRPGKFRTGSEGAEMATHRSIVVGVDGSEPSFQAVSWGAREASLRKMPLSLVTTVPGRGTAGIPIGMPAAFFEQEELDGRQRLAEAAKHASDTVAGVQIESHLCTGPPAAELIERSHAAVLVVLGAGRRSVVERALLGSVAATVVTHACGPVVIVQDLPYISVSDLSGPIIVGVDGSDCSARAVTAAFEEASLHSTELVAVHVWSDAEMNLPFRRTLDWGGTEARERAALTENLAAYAQQYPEVRVRAVVALDRPVRQLQNFADGAQLVVVGSRGRGGFANMRIGSTTRMLLHTDSCPLMIVP</sequence>
<comment type="similarity">
    <text evidence="1">Belongs to the universal stress protein A family.</text>
</comment>
<dbReference type="InterPro" id="IPR006015">
    <property type="entry name" value="Universal_stress_UspA"/>
</dbReference>
<evidence type="ECO:0000259" key="4">
    <source>
        <dbReference type="Pfam" id="PF00582"/>
    </source>
</evidence>
<dbReference type="PANTHER" id="PTHR46268">
    <property type="entry name" value="STRESS RESPONSE PROTEIN NHAX"/>
    <property type="match status" value="1"/>
</dbReference>
<reference evidence="5 6" key="1">
    <citation type="submission" date="2019-07" db="EMBL/GenBank/DDBJ databases">
        <title>Genome sequencing of lignin-degrading bacterial isolates.</title>
        <authorList>
            <person name="Gladden J."/>
        </authorList>
    </citation>
    <scope>NUCLEOTIDE SEQUENCE [LARGE SCALE GENOMIC DNA]</scope>
    <source>
        <strain evidence="5 6">J45</strain>
    </source>
</reference>
<dbReference type="Proteomes" id="UP000317573">
    <property type="component" value="Unassembled WGS sequence"/>
</dbReference>
<accession>A0A562E2W4</accession>
<evidence type="ECO:0000313" key="5">
    <source>
        <dbReference type="EMBL" id="TWH16402.1"/>
    </source>
</evidence>
<dbReference type="Gene3D" id="3.40.50.620">
    <property type="entry name" value="HUPs"/>
    <property type="match status" value="2"/>
</dbReference>
<name>A0A562E2W4_RHORH</name>
<dbReference type="GO" id="GO:0005524">
    <property type="term" value="F:ATP binding"/>
    <property type="evidence" value="ECO:0007669"/>
    <property type="project" value="UniProtKB-KW"/>
</dbReference>
<evidence type="ECO:0000313" key="6">
    <source>
        <dbReference type="Proteomes" id="UP000317573"/>
    </source>
</evidence>
<dbReference type="SUPFAM" id="SSF52402">
    <property type="entry name" value="Adenine nucleotide alpha hydrolases-like"/>
    <property type="match status" value="2"/>
</dbReference>
<dbReference type="AlphaFoldDB" id="A0A562E2W4"/>
<dbReference type="PANTHER" id="PTHR46268:SF27">
    <property type="entry name" value="UNIVERSAL STRESS PROTEIN RV2623"/>
    <property type="match status" value="1"/>
</dbReference>
<proteinExistence type="inferred from homology"/>
<organism evidence="5 6">
    <name type="scientific">Rhodococcus rhodochrous J45</name>
    <dbReference type="NCBI Taxonomy" id="935266"/>
    <lineage>
        <taxon>Bacteria</taxon>
        <taxon>Bacillati</taxon>
        <taxon>Actinomycetota</taxon>
        <taxon>Actinomycetes</taxon>
        <taxon>Mycobacteriales</taxon>
        <taxon>Nocardiaceae</taxon>
        <taxon>Rhodococcus</taxon>
    </lineage>
</organism>
<dbReference type="PRINTS" id="PR01438">
    <property type="entry name" value="UNVRSLSTRESS"/>
</dbReference>
<keyword evidence="2" id="KW-0547">Nucleotide-binding</keyword>
<keyword evidence="3" id="KW-0067">ATP-binding</keyword>
<comment type="caution">
    <text evidence="5">The sequence shown here is derived from an EMBL/GenBank/DDBJ whole genome shotgun (WGS) entry which is preliminary data.</text>
</comment>
<feature type="domain" description="UspA" evidence="4">
    <location>
        <begin position="35"/>
        <end position="171"/>
    </location>
</feature>
<evidence type="ECO:0000256" key="2">
    <source>
        <dbReference type="ARBA" id="ARBA00022741"/>
    </source>
</evidence>
<protein>
    <submittedName>
        <fullName evidence="5">Nucleotide-binding universal stress UspA family protein</fullName>
    </submittedName>
</protein>
<dbReference type="EMBL" id="VLJT01000022">
    <property type="protein sequence ID" value="TWH16402.1"/>
    <property type="molecule type" value="Genomic_DNA"/>
</dbReference>
<dbReference type="InterPro" id="IPR014729">
    <property type="entry name" value="Rossmann-like_a/b/a_fold"/>
</dbReference>
<feature type="domain" description="UspA" evidence="4">
    <location>
        <begin position="185"/>
        <end position="319"/>
    </location>
</feature>
<evidence type="ECO:0000256" key="3">
    <source>
        <dbReference type="ARBA" id="ARBA00022840"/>
    </source>
</evidence>
<evidence type="ECO:0000256" key="1">
    <source>
        <dbReference type="ARBA" id="ARBA00008791"/>
    </source>
</evidence>
<gene>
    <name evidence="5" type="ORF">L618_002400000060</name>
</gene>